<evidence type="ECO:0000256" key="1">
    <source>
        <dbReference type="SAM" id="Phobius"/>
    </source>
</evidence>
<feature type="transmembrane region" description="Helical" evidence="1">
    <location>
        <begin position="12"/>
        <end position="31"/>
    </location>
</feature>
<keyword evidence="1" id="KW-0472">Membrane</keyword>
<proteinExistence type="predicted"/>
<gene>
    <name evidence="2" type="ORF">EVA_02075</name>
</gene>
<keyword evidence="1" id="KW-0812">Transmembrane</keyword>
<dbReference type="AlphaFoldDB" id="J9DAB2"/>
<dbReference type="EMBL" id="AMCI01000313">
    <property type="protein sequence ID" value="EJX09816.1"/>
    <property type="molecule type" value="Genomic_DNA"/>
</dbReference>
<evidence type="ECO:0000313" key="2">
    <source>
        <dbReference type="EMBL" id="EJX09816.1"/>
    </source>
</evidence>
<name>J9DAB2_9ZZZZ</name>
<keyword evidence="1" id="KW-1133">Transmembrane helix</keyword>
<protein>
    <submittedName>
        <fullName evidence="2">Uncharacterized protein</fullName>
    </submittedName>
</protein>
<reference evidence="2" key="1">
    <citation type="journal article" date="2012" name="PLoS ONE">
        <title>Gene sets for utilization of primary and secondary nutrition supplies in the distal gut of endangered iberian lynx.</title>
        <authorList>
            <person name="Alcaide M."/>
            <person name="Messina E."/>
            <person name="Richter M."/>
            <person name="Bargiela R."/>
            <person name="Peplies J."/>
            <person name="Huws S.A."/>
            <person name="Newbold C.J."/>
            <person name="Golyshin P.N."/>
            <person name="Simon M.A."/>
            <person name="Lopez G."/>
            <person name="Yakimov M.M."/>
            <person name="Ferrer M."/>
        </authorList>
    </citation>
    <scope>NUCLEOTIDE SEQUENCE</scope>
</reference>
<organism evidence="2">
    <name type="scientific">gut metagenome</name>
    <dbReference type="NCBI Taxonomy" id="749906"/>
    <lineage>
        <taxon>unclassified sequences</taxon>
        <taxon>metagenomes</taxon>
        <taxon>organismal metagenomes</taxon>
    </lineage>
</organism>
<comment type="caution">
    <text evidence="2">The sequence shown here is derived from an EMBL/GenBank/DDBJ whole genome shotgun (WGS) entry which is preliminary data.</text>
</comment>
<sequence>MTETHVGYDAKHVFLVAFVDLYCLFVVAGKFDLRPSSHAQGLEVVVEGLGGEFMTLFQYEAVEVGEGC</sequence>
<accession>J9DAB2</accession>